<protein>
    <submittedName>
        <fullName evidence="1">Uncharacterized protein</fullName>
    </submittedName>
</protein>
<dbReference type="EnsemblPlants" id="OMERI01G05240.1">
    <property type="protein sequence ID" value="OMERI01G05240.1"/>
    <property type="gene ID" value="OMERI01G05240"/>
</dbReference>
<keyword evidence="2" id="KW-1185">Reference proteome</keyword>
<dbReference type="HOGENOM" id="CLU_2642228_0_0_1"/>
<accession>A0A0E0BY34</accession>
<dbReference type="Proteomes" id="UP000008021">
    <property type="component" value="Chromosome 1"/>
</dbReference>
<dbReference type="Gramene" id="OMERI01G05240.1">
    <property type="protein sequence ID" value="OMERI01G05240.1"/>
    <property type="gene ID" value="OMERI01G05240"/>
</dbReference>
<proteinExistence type="predicted"/>
<evidence type="ECO:0000313" key="1">
    <source>
        <dbReference type="EnsemblPlants" id="OMERI01G05240.1"/>
    </source>
</evidence>
<reference evidence="1" key="2">
    <citation type="submission" date="2018-05" db="EMBL/GenBank/DDBJ databases">
        <title>OmerRS3 (Oryza meridionalis Reference Sequence Version 3).</title>
        <authorList>
            <person name="Zhang J."/>
            <person name="Kudrna D."/>
            <person name="Lee S."/>
            <person name="Talag J."/>
            <person name="Welchert J."/>
            <person name="Wing R.A."/>
        </authorList>
    </citation>
    <scope>NUCLEOTIDE SEQUENCE [LARGE SCALE GENOMIC DNA]</scope>
    <source>
        <strain evidence="1">cv. OR44</strain>
    </source>
</reference>
<organism evidence="1">
    <name type="scientific">Oryza meridionalis</name>
    <dbReference type="NCBI Taxonomy" id="40149"/>
    <lineage>
        <taxon>Eukaryota</taxon>
        <taxon>Viridiplantae</taxon>
        <taxon>Streptophyta</taxon>
        <taxon>Embryophyta</taxon>
        <taxon>Tracheophyta</taxon>
        <taxon>Spermatophyta</taxon>
        <taxon>Magnoliopsida</taxon>
        <taxon>Liliopsida</taxon>
        <taxon>Poales</taxon>
        <taxon>Poaceae</taxon>
        <taxon>BOP clade</taxon>
        <taxon>Oryzoideae</taxon>
        <taxon>Oryzeae</taxon>
        <taxon>Oryzinae</taxon>
        <taxon>Oryza</taxon>
    </lineage>
</organism>
<sequence>MVGAATAGDGVVIVTAELLSTGSIINAVTARDPTAPEADTTVIVFAAKAPQLPRLVDGIQCHRSPERRIHHHTRLRS</sequence>
<evidence type="ECO:0000313" key="2">
    <source>
        <dbReference type="Proteomes" id="UP000008021"/>
    </source>
</evidence>
<name>A0A0E0BY34_9ORYZ</name>
<dbReference type="AlphaFoldDB" id="A0A0E0BY34"/>
<reference evidence="1" key="1">
    <citation type="submission" date="2015-04" db="UniProtKB">
        <authorList>
            <consortium name="EnsemblPlants"/>
        </authorList>
    </citation>
    <scope>IDENTIFICATION</scope>
</reference>